<dbReference type="RefSeq" id="XP_042560384.1">
    <property type="nucleotide sequence ID" value="XM_042704450.1"/>
</dbReference>
<dbReference type="GO" id="GO:0071220">
    <property type="term" value="P:cellular response to bacterial lipoprotein"/>
    <property type="evidence" value="ECO:0007669"/>
    <property type="project" value="UniProtKB-ARBA"/>
</dbReference>
<dbReference type="InterPro" id="IPR018073">
    <property type="entry name" value="Prot_inh_cystat_CS"/>
</dbReference>
<comment type="subcellular location">
    <subcellularLocation>
        <location evidence="1">Cytoplasm</location>
    </subcellularLocation>
</comment>
<dbReference type="Proteomes" id="UP000515152">
    <property type="component" value="Unplaced"/>
</dbReference>
<evidence type="ECO:0000313" key="10">
    <source>
        <dbReference type="Proteomes" id="UP000515152"/>
    </source>
</evidence>
<dbReference type="PROSITE" id="PS00287">
    <property type="entry name" value="CYSTATIN"/>
    <property type="match status" value="1"/>
</dbReference>
<dbReference type="InterPro" id="IPR001713">
    <property type="entry name" value="Prot_inh_stefin"/>
</dbReference>
<dbReference type="KEGG" id="char:122129523"/>
<keyword evidence="5" id="KW-0789">Thiol protease inhibitor</keyword>
<dbReference type="InterPro" id="IPR000010">
    <property type="entry name" value="Cystatin_dom"/>
</dbReference>
<evidence type="ECO:0000256" key="7">
    <source>
        <dbReference type="ARBA" id="ARBA00040677"/>
    </source>
</evidence>
<evidence type="ECO:0000256" key="8">
    <source>
        <dbReference type="ARBA" id="ARBA00041437"/>
    </source>
</evidence>
<dbReference type="PANTHER" id="PTHR11414">
    <property type="entry name" value="CYSTATIN FAMILY MEMBER"/>
    <property type="match status" value="1"/>
</dbReference>
<keyword evidence="3" id="KW-0963">Cytoplasm</keyword>
<comment type="similarity">
    <text evidence="2">Belongs to the cystatin family.</text>
</comment>
<accession>A0A8M1KEU4</accession>
<organism evidence="10 11">
    <name type="scientific">Clupea harengus</name>
    <name type="common">Atlantic herring</name>
    <dbReference type="NCBI Taxonomy" id="7950"/>
    <lineage>
        <taxon>Eukaryota</taxon>
        <taxon>Metazoa</taxon>
        <taxon>Chordata</taxon>
        <taxon>Craniata</taxon>
        <taxon>Vertebrata</taxon>
        <taxon>Euteleostomi</taxon>
        <taxon>Actinopterygii</taxon>
        <taxon>Neopterygii</taxon>
        <taxon>Teleostei</taxon>
        <taxon>Clupei</taxon>
        <taxon>Clupeiformes</taxon>
        <taxon>Clupeoidei</taxon>
        <taxon>Clupeidae</taxon>
        <taxon>Clupea</taxon>
    </lineage>
</organism>
<keyword evidence="4" id="KW-0646">Protease inhibitor</keyword>
<dbReference type="GO" id="GO:0002376">
    <property type="term" value="P:immune system process"/>
    <property type="evidence" value="ECO:0007669"/>
    <property type="project" value="UniProtKB-KW"/>
</dbReference>
<dbReference type="AlphaFoldDB" id="A0A8M1KEU4"/>
<keyword evidence="10" id="KW-1185">Reference proteome</keyword>
<keyword evidence="6" id="KW-0391">Immunity</keyword>
<dbReference type="OrthoDB" id="2429551at2759"/>
<sequence>MSICGGLTEVKDATPKIQTMCDECLTLTLCHSLSHTHTALPYNLSLLHLQVKAAVDEKVGKNYYSYTAKKYKSQIVAGTNYFIKVHVGGDDYIHIRVFDPLPVYGNKKELGGVQTNKTESDEIVYF</sequence>
<dbReference type="CDD" id="cd00042">
    <property type="entry name" value="CY"/>
    <property type="match status" value="1"/>
</dbReference>
<dbReference type="Pfam" id="PF00031">
    <property type="entry name" value="Cystatin"/>
    <property type="match status" value="1"/>
</dbReference>
<protein>
    <recommendedName>
        <fullName evidence="7">Cystatin-B</fullName>
    </recommendedName>
    <alternativeName>
        <fullName evidence="8">Stefin-B</fullName>
    </alternativeName>
</protein>
<dbReference type="GO" id="GO:0004869">
    <property type="term" value="F:cysteine-type endopeptidase inhibitor activity"/>
    <property type="evidence" value="ECO:0007669"/>
    <property type="project" value="UniProtKB-KW"/>
</dbReference>
<reference evidence="11" key="1">
    <citation type="submission" date="2025-08" db="UniProtKB">
        <authorList>
            <consortium name="RefSeq"/>
        </authorList>
    </citation>
    <scope>IDENTIFICATION</scope>
</reference>
<evidence type="ECO:0000256" key="5">
    <source>
        <dbReference type="ARBA" id="ARBA00022704"/>
    </source>
</evidence>
<evidence type="ECO:0000256" key="2">
    <source>
        <dbReference type="ARBA" id="ARBA00009403"/>
    </source>
</evidence>
<name>A0A8M1KEU4_CLUHA</name>
<gene>
    <name evidence="11" type="primary">LOC122129523</name>
</gene>
<evidence type="ECO:0000256" key="6">
    <source>
        <dbReference type="ARBA" id="ARBA00022859"/>
    </source>
</evidence>
<dbReference type="PANTHER" id="PTHR11414:SF21">
    <property type="entry name" value="CYSTATIN 14A, TANDEM DUPLICATE 1-RELATED"/>
    <property type="match status" value="1"/>
</dbReference>
<dbReference type="FunFam" id="3.10.450.10:FF:000001">
    <property type="entry name" value="Cystatin-A"/>
    <property type="match status" value="1"/>
</dbReference>
<proteinExistence type="inferred from homology"/>
<evidence type="ECO:0000259" key="9">
    <source>
        <dbReference type="Pfam" id="PF00031"/>
    </source>
</evidence>
<evidence type="ECO:0000256" key="3">
    <source>
        <dbReference type="ARBA" id="ARBA00022490"/>
    </source>
</evidence>
<dbReference type="GeneID" id="122129523"/>
<evidence type="ECO:0000256" key="1">
    <source>
        <dbReference type="ARBA" id="ARBA00004496"/>
    </source>
</evidence>
<evidence type="ECO:0000256" key="4">
    <source>
        <dbReference type="ARBA" id="ARBA00022690"/>
    </source>
</evidence>
<feature type="domain" description="Cystatin" evidence="9">
    <location>
        <begin position="60"/>
        <end position="118"/>
    </location>
</feature>
<evidence type="ECO:0000313" key="11">
    <source>
        <dbReference type="RefSeq" id="XP_042560384.1"/>
    </source>
</evidence>
<dbReference type="GO" id="GO:0005829">
    <property type="term" value="C:cytosol"/>
    <property type="evidence" value="ECO:0007669"/>
    <property type="project" value="TreeGrafter"/>
</dbReference>